<dbReference type="GO" id="GO:0008124">
    <property type="term" value="F:4-alpha-hydroxytetrahydrobiopterin dehydratase activity"/>
    <property type="evidence" value="ECO:0007669"/>
    <property type="project" value="UniProtKB-EC"/>
</dbReference>
<proteinExistence type="inferred from homology"/>
<dbReference type="PANTHER" id="PTHR12599">
    <property type="entry name" value="PTERIN-4-ALPHA-CARBINOLAMINE DEHYDRATASE"/>
    <property type="match status" value="1"/>
</dbReference>
<dbReference type="NCBIfam" id="NF002017">
    <property type="entry name" value="PRK00823.1-2"/>
    <property type="match status" value="1"/>
</dbReference>
<dbReference type="SUPFAM" id="SSF55248">
    <property type="entry name" value="PCD-like"/>
    <property type="match status" value="1"/>
</dbReference>
<evidence type="ECO:0000313" key="5">
    <source>
        <dbReference type="EMBL" id="MET3682760.1"/>
    </source>
</evidence>
<reference evidence="5 6" key="1">
    <citation type="submission" date="2024-06" db="EMBL/GenBank/DDBJ databases">
        <title>Genomic Encyclopedia of Type Strains, Phase IV (KMG-IV): sequencing the most valuable type-strain genomes for metagenomic binning, comparative biology and taxonomic classification.</title>
        <authorList>
            <person name="Goeker M."/>
        </authorList>
    </citation>
    <scope>NUCLEOTIDE SEQUENCE [LARGE SCALE GENOMIC DNA]</scope>
    <source>
        <strain evidence="5 6">DSM 23520</strain>
    </source>
</reference>
<dbReference type="Gene3D" id="3.30.1360.20">
    <property type="entry name" value="Transcriptional coactivator/pterin dehydratase"/>
    <property type="match status" value="1"/>
</dbReference>
<dbReference type="InterPro" id="IPR001533">
    <property type="entry name" value="Pterin_deHydtase"/>
</dbReference>
<name>A0ABV2KT46_9BACI</name>
<evidence type="ECO:0000256" key="1">
    <source>
        <dbReference type="ARBA" id="ARBA00001554"/>
    </source>
</evidence>
<dbReference type="CDD" id="cd00488">
    <property type="entry name" value="PCD_DCoH"/>
    <property type="match status" value="1"/>
</dbReference>
<sequence length="96" mass="11129">MALLSEAEVNQALERLPHWQLEEGKMIRRDYQFDDYLTGVDFVRQIANQAEAKDHHPYVIIDHTTVTIKWMTVDQGGLTQKDTAMAEYCDELFGVK</sequence>
<keyword evidence="4 5" id="KW-0456">Lyase</keyword>
<keyword evidence="6" id="KW-1185">Reference proteome</keyword>
<comment type="similarity">
    <text evidence="2">Belongs to the pterin-4-alpha-carbinolamine dehydratase family.</text>
</comment>
<evidence type="ECO:0000313" key="6">
    <source>
        <dbReference type="Proteomes" id="UP001549167"/>
    </source>
</evidence>
<dbReference type="RefSeq" id="WP_354219371.1">
    <property type="nucleotide sequence ID" value="NZ_JBEPMX010000003.1"/>
</dbReference>
<organism evidence="5 6">
    <name type="scientific">Alkalibacillus flavidus</name>
    <dbReference type="NCBI Taxonomy" id="546021"/>
    <lineage>
        <taxon>Bacteria</taxon>
        <taxon>Bacillati</taxon>
        <taxon>Bacillota</taxon>
        <taxon>Bacilli</taxon>
        <taxon>Bacillales</taxon>
        <taxon>Bacillaceae</taxon>
        <taxon>Alkalibacillus</taxon>
    </lineage>
</organism>
<evidence type="ECO:0000256" key="4">
    <source>
        <dbReference type="ARBA" id="ARBA00023239"/>
    </source>
</evidence>
<protein>
    <recommendedName>
        <fullName evidence="3">4a-hydroxytetrahydrobiopterin dehydratase</fullName>
        <ecNumber evidence="3">4.2.1.96</ecNumber>
    </recommendedName>
</protein>
<dbReference type="Proteomes" id="UP001549167">
    <property type="component" value="Unassembled WGS sequence"/>
</dbReference>
<gene>
    <name evidence="5" type="ORF">ABID56_000850</name>
</gene>
<dbReference type="EC" id="4.2.1.96" evidence="3"/>
<accession>A0ABV2KT46</accession>
<dbReference type="EMBL" id="JBEPMX010000003">
    <property type="protein sequence ID" value="MET3682760.1"/>
    <property type="molecule type" value="Genomic_DNA"/>
</dbReference>
<comment type="catalytic activity">
    <reaction evidence="1">
        <text>(4aS,6R)-4a-hydroxy-L-erythro-5,6,7,8-tetrahydrobiopterin = (6R)-L-erythro-6,7-dihydrobiopterin + H2O</text>
        <dbReference type="Rhea" id="RHEA:11920"/>
        <dbReference type="ChEBI" id="CHEBI:15377"/>
        <dbReference type="ChEBI" id="CHEBI:15642"/>
        <dbReference type="ChEBI" id="CHEBI:43120"/>
        <dbReference type="EC" id="4.2.1.96"/>
    </reaction>
</comment>
<comment type="caution">
    <text evidence="5">The sequence shown here is derived from an EMBL/GenBank/DDBJ whole genome shotgun (WGS) entry which is preliminary data.</text>
</comment>
<dbReference type="Pfam" id="PF01329">
    <property type="entry name" value="Pterin_4a"/>
    <property type="match status" value="1"/>
</dbReference>
<evidence type="ECO:0000256" key="3">
    <source>
        <dbReference type="ARBA" id="ARBA00013252"/>
    </source>
</evidence>
<dbReference type="PANTHER" id="PTHR12599:SF0">
    <property type="entry name" value="PTERIN-4-ALPHA-CARBINOLAMINE DEHYDRATASE"/>
    <property type="match status" value="1"/>
</dbReference>
<dbReference type="InterPro" id="IPR036428">
    <property type="entry name" value="PCD_sf"/>
</dbReference>
<evidence type="ECO:0000256" key="2">
    <source>
        <dbReference type="ARBA" id="ARBA00006472"/>
    </source>
</evidence>